<reference evidence="3" key="1">
    <citation type="journal article" date="2016" name="Environ. Microbiol.">
        <title>The complete genome of a viable archaeum isolated from 123-million-year-old rock salt.</title>
        <authorList>
            <person name="Jaakkola S.T."/>
            <person name="Pfeiffer F."/>
            <person name="Ravantti J.J."/>
            <person name="Guo Q."/>
            <person name="Liu Y."/>
            <person name="Chen X."/>
            <person name="Ma H."/>
            <person name="Yang C."/>
            <person name="Oksanen H.M."/>
            <person name="Bamford D.H."/>
        </authorList>
    </citation>
    <scope>NUCLEOTIDE SEQUENCE</scope>
    <source>
        <strain evidence="3">JI20-1</strain>
        <plasmid evidence="3">Plasmid pSTJ003</plasmid>
    </source>
</reference>
<evidence type="ECO:0000313" key="3">
    <source>
        <dbReference type="Proteomes" id="UP000066737"/>
    </source>
</evidence>
<keyword evidence="1" id="KW-1133">Transmembrane helix</keyword>
<keyword evidence="1" id="KW-0472">Membrane</keyword>
<dbReference type="GeneID" id="26660891"/>
<dbReference type="Proteomes" id="UP000066737">
    <property type="component" value="Plasmid pSTJ003"/>
</dbReference>
<protein>
    <submittedName>
        <fullName evidence="2">Uncharacterized protein</fullName>
    </submittedName>
</protein>
<geneLocation type="plasmid" evidence="3">
    <name>pSTJ003</name>
</geneLocation>
<feature type="transmembrane region" description="Helical" evidence="1">
    <location>
        <begin position="38"/>
        <end position="63"/>
    </location>
</feature>
<dbReference type="AlphaFoldDB" id="A0A0U5H8F9"/>
<accession>A0A0U5H8F9</accession>
<dbReference type="OrthoDB" id="275572at2157"/>
<evidence type="ECO:0000313" key="2">
    <source>
        <dbReference type="EMBL" id="CQH65432.1"/>
    </source>
</evidence>
<dbReference type="RefSeq" id="WP_059059210.1">
    <property type="nucleotide sequence ID" value="NZ_LN831305.1"/>
</dbReference>
<feature type="transmembrane region" description="Helical" evidence="1">
    <location>
        <begin position="7"/>
        <end position="26"/>
    </location>
</feature>
<keyword evidence="1" id="KW-0812">Transmembrane</keyword>
<proteinExistence type="predicted"/>
<name>A0A0U5H8F9_9EURY</name>
<organism evidence="2 3">
    <name type="scientific">Halobacterium hubeiense</name>
    <dbReference type="NCBI Taxonomy" id="1407499"/>
    <lineage>
        <taxon>Archaea</taxon>
        <taxon>Methanobacteriati</taxon>
        <taxon>Methanobacteriota</taxon>
        <taxon>Stenosarchaea group</taxon>
        <taxon>Halobacteria</taxon>
        <taxon>Halobacteriales</taxon>
        <taxon>Halobacteriaceae</taxon>
        <taxon>Halobacterium</taxon>
    </lineage>
</organism>
<keyword evidence="3" id="KW-1185">Reference proteome</keyword>
<gene>
    <name evidence="2" type="ORF">HHUB_6120</name>
</gene>
<evidence type="ECO:0000256" key="1">
    <source>
        <dbReference type="SAM" id="Phobius"/>
    </source>
</evidence>
<dbReference type="KEGG" id="hhb:Hhub_6120"/>
<sequence>MSEISEGIEGVIALVMGGFILLVIGSSLETTVNYNLSMWGALLILLGVVLAIGIVAAIVGSIVGRL</sequence>
<dbReference type="EMBL" id="LN831305">
    <property type="protein sequence ID" value="CQH65432.1"/>
    <property type="molecule type" value="Genomic_DNA"/>
</dbReference>